<feature type="compositionally biased region" description="Basic and acidic residues" evidence="1">
    <location>
        <begin position="7"/>
        <end position="33"/>
    </location>
</feature>
<proteinExistence type="predicted"/>
<dbReference type="Proteomes" id="UP000314294">
    <property type="component" value="Unassembled WGS sequence"/>
</dbReference>
<reference evidence="2 3" key="1">
    <citation type="submission" date="2019-03" db="EMBL/GenBank/DDBJ databases">
        <title>First draft genome of Liparis tanakae, snailfish: a comprehensive survey of snailfish specific genes.</title>
        <authorList>
            <person name="Kim W."/>
            <person name="Song I."/>
            <person name="Jeong J.-H."/>
            <person name="Kim D."/>
            <person name="Kim S."/>
            <person name="Ryu S."/>
            <person name="Song J.Y."/>
            <person name="Lee S.K."/>
        </authorList>
    </citation>
    <scope>NUCLEOTIDE SEQUENCE [LARGE SCALE GENOMIC DNA]</scope>
    <source>
        <tissue evidence="2">Muscle</tissue>
    </source>
</reference>
<keyword evidence="3" id="KW-1185">Reference proteome</keyword>
<dbReference type="EMBL" id="SRLO01000161">
    <property type="protein sequence ID" value="TNN70601.1"/>
    <property type="molecule type" value="Genomic_DNA"/>
</dbReference>
<gene>
    <name evidence="2" type="ORF">EYF80_019185</name>
</gene>
<dbReference type="AlphaFoldDB" id="A0A4Z2HYE9"/>
<accession>A0A4Z2HYE9</accession>
<name>A0A4Z2HYE9_9TELE</name>
<sequence length="81" mass="9146">MTLCLVPHEEIRREGGSRGGGEKGRQRMVERQRGTLDSTASLIVSTVRIQEHLIGVRVQAIDSQDLKLIPQHPQGHQRERL</sequence>
<evidence type="ECO:0000313" key="3">
    <source>
        <dbReference type="Proteomes" id="UP000314294"/>
    </source>
</evidence>
<comment type="caution">
    <text evidence="2">The sequence shown here is derived from an EMBL/GenBank/DDBJ whole genome shotgun (WGS) entry which is preliminary data.</text>
</comment>
<evidence type="ECO:0000313" key="2">
    <source>
        <dbReference type="EMBL" id="TNN70601.1"/>
    </source>
</evidence>
<feature type="region of interest" description="Disordered" evidence="1">
    <location>
        <begin position="1"/>
        <end position="33"/>
    </location>
</feature>
<evidence type="ECO:0000256" key="1">
    <source>
        <dbReference type="SAM" id="MobiDB-lite"/>
    </source>
</evidence>
<protein>
    <submittedName>
        <fullName evidence="2">Uncharacterized protein</fullName>
    </submittedName>
</protein>
<organism evidence="2 3">
    <name type="scientific">Liparis tanakae</name>
    <name type="common">Tanaka's snailfish</name>
    <dbReference type="NCBI Taxonomy" id="230148"/>
    <lineage>
        <taxon>Eukaryota</taxon>
        <taxon>Metazoa</taxon>
        <taxon>Chordata</taxon>
        <taxon>Craniata</taxon>
        <taxon>Vertebrata</taxon>
        <taxon>Euteleostomi</taxon>
        <taxon>Actinopterygii</taxon>
        <taxon>Neopterygii</taxon>
        <taxon>Teleostei</taxon>
        <taxon>Neoteleostei</taxon>
        <taxon>Acanthomorphata</taxon>
        <taxon>Eupercaria</taxon>
        <taxon>Perciformes</taxon>
        <taxon>Cottioidei</taxon>
        <taxon>Cottales</taxon>
        <taxon>Liparidae</taxon>
        <taxon>Liparis</taxon>
    </lineage>
</organism>